<keyword evidence="7 8" id="KW-0472">Membrane</keyword>
<proteinExistence type="inferred from homology"/>
<protein>
    <recommendedName>
        <fullName evidence="8">CASP-like protein</fullName>
    </recommendedName>
</protein>
<feature type="transmembrane region" description="Helical" evidence="8">
    <location>
        <begin position="192"/>
        <end position="214"/>
    </location>
</feature>
<keyword evidence="5 8" id="KW-0812">Transmembrane</keyword>
<feature type="transmembrane region" description="Helical" evidence="8">
    <location>
        <begin position="101"/>
        <end position="127"/>
    </location>
</feature>
<gene>
    <name evidence="10" type="ORF">Cni_G12224</name>
</gene>
<evidence type="ECO:0000256" key="6">
    <source>
        <dbReference type="ARBA" id="ARBA00022989"/>
    </source>
</evidence>
<evidence type="ECO:0000256" key="7">
    <source>
        <dbReference type="ARBA" id="ARBA00023136"/>
    </source>
</evidence>
<evidence type="ECO:0000256" key="3">
    <source>
        <dbReference type="ARBA" id="ARBA00011489"/>
    </source>
</evidence>
<sequence length="217" mass="22965">MSTSEPAAATVIPVEDSHADAIGKAPAAAAPPAAARSLPFFFRKTKGAGGGWKRGVALLDFMIRLCGIAATLVAAITMGTTNETLPFFTEFFQFHADFTDLPALLYFVVANGIAAGYLILSLLFSLACMVRPHALGPRLLLFIFDLVMVAFTASAASSAAAIVYLAHNGSDKANWVAICLRFDGFCQRISGAVVASFVAVVFFIVLVIMSGLVMRKH</sequence>
<dbReference type="AlphaFoldDB" id="A0AAQ3K7Z6"/>
<comment type="subcellular location">
    <subcellularLocation>
        <location evidence="1 8">Cell membrane</location>
        <topology evidence="1 8">Multi-pass membrane protein</topology>
    </subcellularLocation>
</comment>
<dbReference type="NCBIfam" id="TIGR01569">
    <property type="entry name" value="A_tha_TIGR01569"/>
    <property type="match status" value="1"/>
</dbReference>
<dbReference type="InterPro" id="IPR006459">
    <property type="entry name" value="CASP/CASPL"/>
</dbReference>
<comment type="similarity">
    <text evidence="2 8">Belongs to the Casparian strip membrane proteins (CASP) family.</text>
</comment>
<evidence type="ECO:0000256" key="5">
    <source>
        <dbReference type="ARBA" id="ARBA00022692"/>
    </source>
</evidence>
<dbReference type="Pfam" id="PF04535">
    <property type="entry name" value="CASP_dom"/>
    <property type="match status" value="1"/>
</dbReference>
<evidence type="ECO:0000256" key="2">
    <source>
        <dbReference type="ARBA" id="ARBA00007651"/>
    </source>
</evidence>
<dbReference type="PANTHER" id="PTHR36488">
    <property type="entry name" value="CASP-LIKE PROTEIN 1U1"/>
    <property type="match status" value="1"/>
</dbReference>
<evidence type="ECO:0000256" key="1">
    <source>
        <dbReference type="ARBA" id="ARBA00004651"/>
    </source>
</evidence>
<keyword evidence="6 8" id="KW-1133">Transmembrane helix</keyword>
<feature type="transmembrane region" description="Helical" evidence="8">
    <location>
        <begin position="139"/>
        <end position="166"/>
    </location>
</feature>
<comment type="subunit">
    <text evidence="3 8">Homodimer and heterodimers.</text>
</comment>
<dbReference type="EMBL" id="CP136893">
    <property type="protein sequence ID" value="WOL03504.1"/>
    <property type="molecule type" value="Genomic_DNA"/>
</dbReference>
<feature type="transmembrane region" description="Helical" evidence="8">
    <location>
        <begin position="61"/>
        <end position="81"/>
    </location>
</feature>
<accession>A0AAQ3K7Z6</accession>
<dbReference type="PANTHER" id="PTHR36488:SF11">
    <property type="entry name" value="CASP-LIKE PROTEIN"/>
    <property type="match status" value="1"/>
</dbReference>
<organism evidence="10 11">
    <name type="scientific">Canna indica</name>
    <name type="common">Indian-shot</name>
    <dbReference type="NCBI Taxonomy" id="4628"/>
    <lineage>
        <taxon>Eukaryota</taxon>
        <taxon>Viridiplantae</taxon>
        <taxon>Streptophyta</taxon>
        <taxon>Embryophyta</taxon>
        <taxon>Tracheophyta</taxon>
        <taxon>Spermatophyta</taxon>
        <taxon>Magnoliopsida</taxon>
        <taxon>Liliopsida</taxon>
        <taxon>Zingiberales</taxon>
        <taxon>Cannaceae</taxon>
        <taxon>Canna</taxon>
    </lineage>
</organism>
<evidence type="ECO:0000256" key="8">
    <source>
        <dbReference type="RuleBase" id="RU361233"/>
    </source>
</evidence>
<dbReference type="GO" id="GO:0005886">
    <property type="term" value="C:plasma membrane"/>
    <property type="evidence" value="ECO:0007669"/>
    <property type="project" value="UniProtKB-SubCell"/>
</dbReference>
<feature type="domain" description="Casparian strip membrane protein" evidence="9">
    <location>
        <begin position="54"/>
        <end position="202"/>
    </location>
</feature>
<keyword evidence="11" id="KW-1185">Reference proteome</keyword>
<evidence type="ECO:0000313" key="11">
    <source>
        <dbReference type="Proteomes" id="UP001327560"/>
    </source>
</evidence>
<dbReference type="InterPro" id="IPR006702">
    <property type="entry name" value="CASP_dom"/>
</dbReference>
<evidence type="ECO:0000259" key="9">
    <source>
        <dbReference type="Pfam" id="PF04535"/>
    </source>
</evidence>
<dbReference type="Proteomes" id="UP001327560">
    <property type="component" value="Chromosome 4"/>
</dbReference>
<keyword evidence="4 8" id="KW-1003">Cell membrane</keyword>
<evidence type="ECO:0000256" key="4">
    <source>
        <dbReference type="ARBA" id="ARBA00022475"/>
    </source>
</evidence>
<evidence type="ECO:0000313" key="10">
    <source>
        <dbReference type="EMBL" id="WOL03504.1"/>
    </source>
</evidence>
<dbReference type="InterPro" id="IPR044173">
    <property type="entry name" value="CASPL"/>
</dbReference>
<reference evidence="10 11" key="1">
    <citation type="submission" date="2023-10" db="EMBL/GenBank/DDBJ databases">
        <title>Chromosome-scale genome assembly provides insights into flower coloration mechanisms of Canna indica.</title>
        <authorList>
            <person name="Li C."/>
        </authorList>
    </citation>
    <scope>NUCLEOTIDE SEQUENCE [LARGE SCALE GENOMIC DNA]</scope>
    <source>
        <tissue evidence="10">Flower</tissue>
    </source>
</reference>
<name>A0AAQ3K7Z6_9LILI</name>